<dbReference type="InterPro" id="IPR046357">
    <property type="entry name" value="PPIase_dom_sf"/>
</dbReference>
<evidence type="ECO:0000256" key="10">
    <source>
        <dbReference type="ARBA" id="ARBA00040743"/>
    </source>
</evidence>
<evidence type="ECO:0000256" key="13">
    <source>
        <dbReference type="SAM" id="Phobius"/>
    </source>
</evidence>
<dbReference type="PANTHER" id="PTHR47529">
    <property type="entry name" value="PEPTIDYL-PROLYL CIS-TRANS ISOMERASE D"/>
    <property type="match status" value="1"/>
</dbReference>
<evidence type="ECO:0000313" key="15">
    <source>
        <dbReference type="EMBL" id="SMQ12347.1"/>
    </source>
</evidence>
<reference evidence="15" key="1">
    <citation type="submission" date="2017-05" db="EMBL/GenBank/DDBJ databases">
        <authorList>
            <person name="Song R."/>
            <person name="Chenine A.L."/>
            <person name="Ruprecht R.M."/>
        </authorList>
    </citation>
    <scope>NUCLEOTIDE SEQUENCE</scope>
    <source>
        <strain evidence="15">Kingella_eburonensis</strain>
    </source>
</reference>
<keyword evidence="5 13" id="KW-1133">Transmembrane helix</keyword>
<dbReference type="InterPro" id="IPR027304">
    <property type="entry name" value="Trigger_fact/SurA_dom_sf"/>
</dbReference>
<evidence type="ECO:0000256" key="11">
    <source>
        <dbReference type="ARBA" id="ARBA00042775"/>
    </source>
</evidence>
<dbReference type="InterPro" id="IPR052029">
    <property type="entry name" value="PpiD_chaperone"/>
</dbReference>
<keyword evidence="6 13" id="KW-0472">Membrane</keyword>
<reference evidence="16 17" key="2">
    <citation type="submission" date="2017-06" db="EMBL/GenBank/DDBJ databases">
        <authorList>
            <person name="Kim H.J."/>
            <person name="Triplett B.A."/>
        </authorList>
    </citation>
    <scope>NUCLEOTIDE SEQUENCE [LARGE SCALE GENOMIC DNA]</scope>
    <source>
        <strain evidence="16">Kingella_eburonensis</strain>
    </source>
</reference>
<evidence type="ECO:0000256" key="2">
    <source>
        <dbReference type="ARBA" id="ARBA00022475"/>
    </source>
</evidence>
<organism evidence="15">
    <name type="scientific">Kingella negevensis</name>
    <dbReference type="NCBI Taxonomy" id="1522312"/>
    <lineage>
        <taxon>Bacteria</taxon>
        <taxon>Pseudomonadati</taxon>
        <taxon>Pseudomonadota</taxon>
        <taxon>Betaproteobacteria</taxon>
        <taxon>Neisseriales</taxon>
        <taxon>Neisseriaceae</taxon>
        <taxon>Kingella</taxon>
    </lineage>
</organism>
<evidence type="ECO:0000256" key="6">
    <source>
        <dbReference type="ARBA" id="ARBA00023136"/>
    </source>
</evidence>
<dbReference type="SUPFAM" id="SSF54534">
    <property type="entry name" value="FKBP-like"/>
    <property type="match status" value="1"/>
</dbReference>
<dbReference type="Proteomes" id="UP000215450">
    <property type="component" value="Unassembled WGS sequence"/>
</dbReference>
<dbReference type="PROSITE" id="PS50198">
    <property type="entry name" value="PPIC_PPIASE_2"/>
    <property type="match status" value="1"/>
</dbReference>
<accession>A0A238HFQ3</accession>
<dbReference type="GO" id="GO:0005886">
    <property type="term" value="C:plasma membrane"/>
    <property type="evidence" value="ECO:0007669"/>
    <property type="project" value="UniProtKB-SubCell"/>
</dbReference>
<dbReference type="PANTHER" id="PTHR47529:SF1">
    <property type="entry name" value="PERIPLASMIC CHAPERONE PPID"/>
    <property type="match status" value="1"/>
</dbReference>
<evidence type="ECO:0000256" key="12">
    <source>
        <dbReference type="PROSITE-ProRule" id="PRU00278"/>
    </source>
</evidence>
<name>A0A238HFQ3_9NEIS</name>
<evidence type="ECO:0000256" key="4">
    <source>
        <dbReference type="ARBA" id="ARBA00022692"/>
    </source>
</evidence>
<evidence type="ECO:0000256" key="8">
    <source>
        <dbReference type="ARBA" id="ARBA00023235"/>
    </source>
</evidence>
<dbReference type="EMBL" id="FXUV02000021">
    <property type="protein sequence ID" value="SNB67594.1"/>
    <property type="molecule type" value="Genomic_DNA"/>
</dbReference>
<evidence type="ECO:0000256" key="1">
    <source>
        <dbReference type="ARBA" id="ARBA00004382"/>
    </source>
</evidence>
<dbReference type="RefSeq" id="WP_095062575.1">
    <property type="nucleotide sequence ID" value="NZ_FXUV02000021.1"/>
</dbReference>
<evidence type="ECO:0000313" key="16">
    <source>
        <dbReference type="EMBL" id="SNB67594.1"/>
    </source>
</evidence>
<dbReference type="InterPro" id="IPR000297">
    <property type="entry name" value="PPIase_PpiC"/>
</dbReference>
<evidence type="ECO:0000313" key="17">
    <source>
        <dbReference type="Proteomes" id="UP000215450"/>
    </source>
</evidence>
<dbReference type="Pfam" id="PF00639">
    <property type="entry name" value="Rotamase"/>
    <property type="match status" value="1"/>
</dbReference>
<dbReference type="InterPro" id="IPR023058">
    <property type="entry name" value="PPIase_PpiC_CS"/>
</dbReference>
<keyword evidence="8 12" id="KW-0413">Isomerase</keyword>
<sequence>MFHTIEKHRNLAQVIMGLIGISFMAFGVAGYQTAADNNFIVKIGDEPVTRFDLDNAVRNVEASGGQADRNAVFKSLVQRAYLLEGAKQMGIVISDDQIKQIVVDTPQFHGADGKFDPTLFQQYLENMHLTEKAFMEEQRRNMQTMTVLRMLNNNVAADSQAMQILRATIAPRTIRTSEVNLAQFVSQVKISDAELKKFYEANKKNYLQQQGVKFEYVTLSSKDLAAKQSVTDEEVKKAFDENQSSLKAKRTIAHILIAAPKSADAATRAKAKEQAEKVAAEAKANPAQFAELAKKYSQDVGSAANGGELGSFAQDGSVGSKAVEDAAFALEKGAVSGVVESDYGYHIVRVTDIAGADFESQKETLRQSLQEKKAQAALNALRENFAQEAFNSPGALKPAADKLGVTLNTQSEWLTKVNADSLKVPKPVVDALFSDEVFAKKHNSEAINVNGVIWFVRATETRPESTLPFEQVKAQVQDEFVKSESMRLAKEYAAKLVADLQAGKSLTMAWSPAQEVVPTQARATLPENVYAALMKANPKGGKAAYIVAEMLNTPSIVEVQTIKTPENNPEALASAKQVLAQMQGDALVEDYVQMLQKSIPTKQGAEQVSDGE</sequence>
<dbReference type="Pfam" id="PF13624">
    <property type="entry name" value="SurA_N_3"/>
    <property type="match status" value="1"/>
</dbReference>
<dbReference type="GO" id="GO:0003755">
    <property type="term" value="F:peptidyl-prolyl cis-trans isomerase activity"/>
    <property type="evidence" value="ECO:0007669"/>
    <property type="project" value="UniProtKB-KW"/>
</dbReference>
<feature type="transmembrane region" description="Helical" evidence="13">
    <location>
        <begin position="12"/>
        <end position="31"/>
    </location>
</feature>
<comment type="subcellular location">
    <subcellularLocation>
        <location evidence="1">Cell inner membrane</location>
        <topology evidence="1">Single-pass type II membrane protein</topology>
        <orientation evidence="1">Periplasmic side</orientation>
    </subcellularLocation>
</comment>
<keyword evidence="3" id="KW-0997">Cell inner membrane</keyword>
<dbReference type="Gene3D" id="1.10.4030.10">
    <property type="entry name" value="Porin chaperone SurA, peptide-binding domain"/>
    <property type="match status" value="1"/>
</dbReference>
<gene>
    <name evidence="15" type="primary">ppiD</name>
    <name evidence="15" type="ORF">KEBURONENSIS_00230</name>
</gene>
<proteinExistence type="inferred from homology"/>
<protein>
    <recommendedName>
        <fullName evidence="10">Periplasmic chaperone PpiD</fullName>
    </recommendedName>
    <alternativeName>
        <fullName evidence="11">Periplasmic folding chaperone</fullName>
    </alternativeName>
</protein>
<keyword evidence="12" id="KW-0697">Rotamase</keyword>
<dbReference type="PROSITE" id="PS01096">
    <property type="entry name" value="PPIC_PPIASE_1"/>
    <property type="match status" value="1"/>
</dbReference>
<dbReference type="SUPFAM" id="SSF109998">
    <property type="entry name" value="Triger factor/SurA peptide-binding domain-like"/>
    <property type="match status" value="1"/>
</dbReference>
<evidence type="ECO:0000256" key="3">
    <source>
        <dbReference type="ARBA" id="ARBA00022519"/>
    </source>
</evidence>
<evidence type="ECO:0000256" key="5">
    <source>
        <dbReference type="ARBA" id="ARBA00022989"/>
    </source>
</evidence>
<dbReference type="EMBL" id="FXUV01000019">
    <property type="protein sequence ID" value="SMQ12347.1"/>
    <property type="molecule type" value="Genomic_DNA"/>
</dbReference>
<keyword evidence="2" id="KW-1003">Cell membrane</keyword>
<keyword evidence="17" id="KW-1185">Reference proteome</keyword>
<evidence type="ECO:0000259" key="14">
    <source>
        <dbReference type="PROSITE" id="PS50198"/>
    </source>
</evidence>
<dbReference type="AlphaFoldDB" id="A0A238HFQ3"/>
<evidence type="ECO:0000256" key="9">
    <source>
        <dbReference type="ARBA" id="ARBA00038408"/>
    </source>
</evidence>
<dbReference type="Gene3D" id="3.10.50.40">
    <property type="match status" value="1"/>
</dbReference>
<dbReference type="STRING" id="1522312.GCA_900177895_00888"/>
<keyword evidence="7" id="KW-0143">Chaperone</keyword>
<dbReference type="Gene3D" id="6.10.140.970">
    <property type="match status" value="1"/>
</dbReference>
<keyword evidence="4 13" id="KW-0812">Transmembrane</keyword>
<dbReference type="OrthoDB" id="9812372at2"/>
<feature type="domain" description="PpiC" evidence="14">
    <location>
        <begin position="247"/>
        <end position="352"/>
    </location>
</feature>
<comment type="similarity">
    <text evidence="9">Belongs to the PpiD chaperone family.</text>
</comment>
<evidence type="ECO:0000256" key="7">
    <source>
        <dbReference type="ARBA" id="ARBA00023186"/>
    </source>
</evidence>